<keyword evidence="2" id="KW-0732">Signal</keyword>
<name>A0A432ZFP1_9GAMM</name>
<dbReference type="PANTHER" id="PTHR43283:SF7">
    <property type="entry name" value="BETA-LACTAMASE-RELATED DOMAIN-CONTAINING PROTEIN"/>
    <property type="match status" value="1"/>
</dbReference>
<dbReference type="RefSeq" id="WP_126827746.1">
    <property type="nucleotide sequence ID" value="NZ_PIQG01000003.1"/>
</dbReference>
<feature type="coiled-coil region" evidence="1">
    <location>
        <begin position="64"/>
        <end position="91"/>
    </location>
</feature>
<dbReference type="OrthoDB" id="9814204at2"/>
<evidence type="ECO:0000313" key="4">
    <source>
        <dbReference type="EMBL" id="RUO76786.1"/>
    </source>
</evidence>
<feature type="chain" id="PRO_5019093145" description="Beta-lactamase-related domain-containing protein" evidence="2">
    <location>
        <begin position="25"/>
        <end position="482"/>
    </location>
</feature>
<protein>
    <recommendedName>
        <fullName evidence="3">Beta-lactamase-related domain-containing protein</fullName>
    </recommendedName>
</protein>
<feature type="signal peptide" evidence="2">
    <location>
        <begin position="1"/>
        <end position="24"/>
    </location>
</feature>
<keyword evidence="5" id="KW-1185">Reference proteome</keyword>
<accession>A0A432ZFP1</accession>
<gene>
    <name evidence="4" type="ORF">CWI83_07635</name>
</gene>
<evidence type="ECO:0000256" key="1">
    <source>
        <dbReference type="SAM" id="Coils"/>
    </source>
</evidence>
<evidence type="ECO:0000259" key="3">
    <source>
        <dbReference type="Pfam" id="PF00144"/>
    </source>
</evidence>
<evidence type="ECO:0000256" key="2">
    <source>
        <dbReference type="SAM" id="SignalP"/>
    </source>
</evidence>
<organism evidence="4 5">
    <name type="scientific">Pseudidiomarina taiwanensis</name>
    <dbReference type="NCBI Taxonomy" id="337250"/>
    <lineage>
        <taxon>Bacteria</taxon>
        <taxon>Pseudomonadati</taxon>
        <taxon>Pseudomonadota</taxon>
        <taxon>Gammaproteobacteria</taxon>
        <taxon>Alteromonadales</taxon>
        <taxon>Idiomarinaceae</taxon>
        <taxon>Pseudidiomarina</taxon>
    </lineage>
</organism>
<dbReference type="AlphaFoldDB" id="A0A432ZFP1"/>
<dbReference type="InterPro" id="IPR050789">
    <property type="entry name" value="Diverse_Enzym_Activities"/>
</dbReference>
<dbReference type="SUPFAM" id="SSF56601">
    <property type="entry name" value="beta-lactamase/transpeptidase-like"/>
    <property type="match status" value="1"/>
</dbReference>
<dbReference type="EMBL" id="PIQG01000003">
    <property type="protein sequence ID" value="RUO76786.1"/>
    <property type="molecule type" value="Genomic_DNA"/>
</dbReference>
<dbReference type="Gene3D" id="3.40.710.10">
    <property type="entry name" value="DD-peptidase/beta-lactamase superfamily"/>
    <property type="match status" value="1"/>
</dbReference>
<comment type="caution">
    <text evidence="4">The sequence shown here is derived from an EMBL/GenBank/DDBJ whole genome shotgun (WGS) entry which is preliminary data.</text>
</comment>
<keyword evidence="1" id="KW-0175">Coiled coil</keyword>
<sequence length="482" mass="53291">MWLKFTAIALAALLLSLGSSMTHAQNAAEHETELTLQAYAAGYLAGFTCSATFNANKNPTAIQRDELTGSYELVQQRITELEAEVDYERKRVVVSYATEMPPRIAQWRPGLGCVHLPVGSTVDYNLADLPQLSDGAARKIPQQDDGQPWQERAELNQSSGSAALDRVIAQAFSDHYGAGARTSAVLIATPEKIIAEHYRPGFTPTTAQRTWSVAKSIGTSVIGVAIQQGILDPSAPAALKQWQSSFDPRLQISVEHLLHMASGLDSNVAGNRTDRLYMGGGRVLDTAASVALEAVPGQRWKYANNDTLLALRALAERFPNQQAYIDFPYTQLLDKLGMHHTFIETDWNGDFILSSHVWTTSRDLARLGVLHLQQGRWQGEQILPPDWLSYISRPAPAQPPLRNSAGDLTPGYGAQWWLYNRDFPGLPNDTIAARGNRGQYLFIIPSKQLVVVRRGYDLRGEPRFREERFVADVLAALEQSDL</sequence>
<dbReference type="InterPro" id="IPR001466">
    <property type="entry name" value="Beta-lactam-related"/>
</dbReference>
<dbReference type="Pfam" id="PF00144">
    <property type="entry name" value="Beta-lactamase"/>
    <property type="match status" value="1"/>
</dbReference>
<dbReference type="Proteomes" id="UP000288279">
    <property type="component" value="Unassembled WGS sequence"/>
</dbReference>
<feature type="domain" description="Beta-lactamase-related" evidence="3">
    <location>
        <begin position="179"/>
        <end position="452"/>
    </location>
</feature>
<dbReference type="PANTHER" id="PTHR43283">
    <property type="entry name" value="BETA-LACTAMASE-RELATED"/>
    <property type="match status" value="1"/>
</dbReference>
<proteinExistence type="predicted"/>
<dbReference type="InterPro" id="IPR012338">
    <property type="entry name" value="Beta-lactam/transpept-like"/>
</dbReference>
<reference evidence="4 5" key="1">
    <citation type="journal article" date="2011" name="Front. Microbiol.">
        <title>Genomic signatures of strain selection and enhancement in Bacillus atrophaeus var. globigii, a historical biowarfare simulant.</title>
        <authorList>
            <person name="Gibbons H.S."/>
            <person name="Broomall S.M."/>
            <person name="McNew L.A."/>
            <person name="Daligault H."/>
            <person name="Chapman C."/>
            <person name="Bruce D."/>
            <person name="Karavis M."/>
            <person name="Krepps M."/>
            <person name="McGregor P.A."/>
            <person name="Hong C."/>
            <person name="Park K.H."/>
            <person name="Akmal A."/>
            <person name="Feldman A."/>
            <person name="Lin J.S."/>
            <person name="Chang W.E."/>
            <person name="Higgs B.W."/>
            <person name="Demirev P."/>
            <person name="Lindquist J."/>
            <person name="Liem A."/>
            <person name="Fochler E."/>
            <person name="Read T.D."/>
            <person name="Tapia R."/>
            <person name="Johnson S."/>
            <person name="Bishop-Lilly K.A."/>
            <person name="Detter C."/>
            <person name="Han C."/>
            <person name="Sozhamannan S."/>
            <person name="Rosenzweig C.N."/>
            <person name="Skowronski E.W."/>
        </authorList>
    </citation>
    <scope>NUCLEOTIDE SEQUENCE [LARGE SCALE GENOMIC DNA]</scope>
    <source>
        <strain evidence="4 5">PIT1</strain>
    </source>
</reference>
<evidence type="ECO:0000313" key="5">
    <source>
        <dbReference type="Proteomes" id="UP000288279"/>
    </source>
</evidence>